<evidence type="ECO:0000256" key="4">
    <source>
        <dbReference type="ARBA" id="ARBA00022692"/>
    </source>
</evidence>
<sequence>MGASLSTLVWAAGAKAQQYLATIDIGAARAARPDARGAPAPATTETQTAEQREAAEKGGAIIGAPANKPSTVYHVDQKGLQLATGAGGTNMLRGIGFLPSVDAPAIDAYGLANLPGGNKGLRIRGELSQHGNSISTVEGLPLSGIDPGPGATFLIDNENLSGLDLYQGPVPSYVTSYFTLPGVIDSRLRWPSEKMSAEISQTVGSASFLRTFGRVDSGEILNGTTRVFASGSWTDAHMWRGVGKAPQGKSGFAVGIATKPFEAFEAKAFIAKSSFDSNTYAGLTYSQASNLGAYRWYNFLPVSSAVPAVAVNYAGYNNQHFDSWTALSEFTLRVNETTRLVVKPYYFREDGYYFDGMQNGMVRQWLINHDTYGVTSEIDTRALDTDIKVGHWYGVQNAPGPPTAWKMFRPNALAGMTYASWPILTQQKSPQIFNAAYGVARRDFDALHAEAGARYIWMQIASLEARNSAGIVGDVSYDTALALAPVPIPARSASAHAIGTFLPYGSLAYDVTQNLQLRVSAGGGYAGPSYDVWPAYQQNSATFIKNGITADQLWSAIKPETAAMVDAGFRWSFSDPDFGSGFIQPIAYYSRNHNKAVVYDPGLGVQYGQNVGESESYGVQGLGHYTPVEGIDLFSSIGYQHAAFVRDLPTLPFASLAQILATRVSGRQLPNVPYWISTVGANLRVNAFSFTPILHIVGSRAGDTSGLQPIAGYATIDLNFGYEQALDVGKLDFNLLILNLFDQAYIGQINNGYYQQTASSGIYFPGAPRTVVAKIGMKF</sequence>
<dbReference type="SUPFAM" id="SSF56935">
    <property type="entry name" value="Porins"/>
    <property type="match status" value="1"/>
</dbReference>
<evidence type="ECO:0000256" key="1">
    <source>
        <dbReference type="ARBA" id="ARBA00004571"/>
    </source>
</evidence>
<proteinExistence type="predicted"/>
<evidence type="ECO:0000256" key="8">
    <source>
        <dbReference type="ARBA" id="ARBA00023170"/>
    </source>
</evidence>
<dbReference type="InterPro" id="IPR036942">
    <property type="entry name" value="Beta-barrel_TonB_sf"/>
</dbReference>
<accession>A0ABU7XI63</accession>
<keyword evidence="9" id="KW-0998">Cell outer membrane</keyword>
<evidence type="ECO:0000256" key="10">
    <source>
        <dbReference type="SAM" id="MobiDB-lite"/>
    </source>
</evidence>
<evidence type="ECO:0000256" key="2">
    <source>
        <dbReference type="ARBA" id="ARBA00022448"/>
    </source>
</evidence>
<dbReference type="Gene3D" id="2.40.170.20">
    <property type="entry name" value="TonB-dependent receptor, beta-barrel domain"/>
    <property type="match status" value="1"/>
</dbReference>
<keyword evidence="4" id="KW-0812">Transmembrane</keyword>
<keyword evidence="6" id="KW-0798">TonB box</keyword>
<keyword evidence="2" id="KW-0813">Transport</keyword>
<reference evidence="12 13" key="1">
    <citation type="submission" date="2024-02" db="EMBL/GenBank/DDBJ databases">
        <authorList>
            <person name="Grouzdev D."/>
        </authorList>
    </citation>
    <scope>NUCLEOTIDE SEQUENCE [LARGE SCALE GENOMIC DNA]</scope>
    <source>
        <strain evidence="12 13">9N</strain>
    </source>
</reference>
<dbReference type="Proteomes" id="UP001350748">
    <property type="component" value="Unassembled WGS sequence"/>
</dbReference>
<dbReference type="PANTHER" id="PTHR30069">
    <property type="entry name" value="TONB-DEPENDENT OUTER MEMBRANE RECEPTOR"/>
    <property type="match status" value="1"/>
</dbReference>
<evidence type="ECO:0000256" key="3">
    <source>
        <dbReference type="ARBA" id="ARBA00022452"/>
    </source>
</evidence>
<keyword evidence="8 12" id="KW-0675">Receptor</keyword>
<name>A0ABU7XI63_9HYPH</name>
<keyword evidence="13" id="KW-1185">Reference proteome</keyword>
<comment type="caution">
    <text evidence="12">The sequence shown here is derived from an EMBL/GenBank/DDBJ whole genome shotgun (WGS) entry which is preliminary data.</text>
</comment>
<dbReference type="InterPro" id="IPR039426">
    <property type="entry name" value="TonB-dep_rcpt-like"/>
</dbReference>
<gene>
    <name evidence="12" type="ORF">V3H18_11110</name>
</gene>
<evidence type="ECO:0000256" key="5">
    <source>
        <dbReference type="ARBA" id="ARBA00022729"/>
    </source>
</evidence>
<keyword evidence="3" id="KW-1134">Transmembrane beta strand</keyword>
<dbReference type="PANTHER" id="PTHR30069:SF29">
    <property type="entry name" value="HEMOGLOBIN AND HEMOGLOBIN-HAPTOGLOBIN-BINDING PROTEIN 1-RELATED"/>
    <property type="match status" value="1"/>
</dbReference>
<evidence type="ECO:0000256" key="7">
    <source>
        <dbReference type="ARBA" id="ARBA00023136"/>
    </source>
</evidence>
<feature type="domain" description="TonB-dependent receptor-like beta-barrel" evidence="11">
    <location>
        <begin position="272"/>
        <end position="726"/>
    </location>
</feature>
<feature type="region of interest" description="Disordered" evidence="10">
    <location>
        <begin position="32"/>
        <end position="55"/>
    </location>
</feature>
<dbReference type="Pfam" id="PF00593">
    <property type="entry name" value="TonB_dep_Rec_b-barrel"/>
    <property type="match status" value="1"/>
</dbReference>
<dbReference type="EMBL" id="JAZHYN010000031">
    <property type="protein sequence ID" value="MEF3367081.1"/>
    <property type="molecule type" value="Genomic_DNA"/>
</dbReference>
<keyword evidence="7" id="KW-0472">Membrane</keyword>
<evidence type="ECO:0000256" key="9">
    <source>
        <dbReference type="ARBA" id="ARBA00023237"/>
    </source>
</evidence>
<feature type="compositionally biased region" description="Low complexity" evidence="10">
    <location>
        <begin position="32"/>
        <end position="49"/>
    </location>
</feature>
<dbReference type="InterPro" id="IPR000531">
    <property type="entry name" value="Beta-barrel_TonB"/>
</dbReference>
<evidence type="ECO:0000313" key="13">
    <source>
        <dbReference type="Proteomes" id="UP001350748"/>
    </source>
</evidence>
<keyword evidence="5" id="KW-0732">Signal</keyword>
<dbReference type="RefSeq" id="WP_332082112.1">
    <property type="nucleotide sequence ID" value="NZ_JAZHYN010000031.1"/>
</dbReference>
<comment type="subcellular location">
    <subcellularLocation>
        <location evidence="1">Cell outer membrane</location>
        <topology evidence="1">Multi-pass membrane protein</topology>
    </subcellularLocation>
</comment>
<protein>
    <submittedName>
        <fullName evidence="12">TonB-dependent receptor</fullName>
    </submittedName>
</protein>
<evidence type="ECO:0000259" key="11">
    <source>
        <dbReference type="Pfam" id="PF00593"/>
    </source>
</evidence>
<evidence type="ECO:0000256" key="6">
    <source>
        <dbReference type="ARBA" id="ARBA00023077"/>
    </source>
</evidence>
<evidence type="ECO:0000313" key="12">
    <source>
        <dbReference type="EMBL" id="MEF3367081.1"/>
    </source>
</evidence>
<organism evidence="12 13">
    <name type="scientific">Methylocystis borbori</name>
    <dbReference type="NCBI Taxonomy" id="3118750"/>
    <lineage>
        <taxon>Bacteria</taxon>
        <taxon>Pseudomonadati</taxon>
        <taxon>Pseudomonadota</taxon>
        <taxon>Alphaproteobacteria</taxon>
        <taxon>Hyphomicrobiales</taxon>
        <taxon>Methylocystaceae</taxon>
        <taxon>Methylocystis</taxon>
    </lineage>
</organism>